<feature type="region of interest" description="Disordered" evidence="2">
    <location>
        <begin position="725"/>
        <end position="756"/>
    </location>
</feature>
<sequence>MQPSMLRSRHEKMLLGDEPVHINVRRDDIRLQRELKEANLRLKKVAEHKHANFVAERSSARAWADKMLGRVVGNLEGVALPGELEPPMKTVPSSSFINPVEKKGFNTTSMGRLREWRSSLLPRTVRFSSALRVPENSKTEDTSRCSCDDSLKRDDDYALPTGFPTPFGSSGFQQLPLWVETSFNEALLTIEGPQSERERKGTGIPPQRLLVSVACYLLNELLSRDKRFESLWPPLRDVIFRALFVPTNFHQSKCDDAADPPTYPSFEKERDYADLELWSDAYVDSRRENAHKEDKIQDLKSAVVNSRRIISLAEKQINRLKVQCVFRVWRATARRGQAFRSAAVAYFRRTRQRFQLECSFLRWRRIGVQGTATELRQLLTESETQYSLLKGSTTKTIENLEKQLDLERRENTILKMQKDSLTSQLVTKQVMDLRLLDDTLRRYETTSVEVKKECKRWERLAKTFTCRWRCPPISTGIRKSALSLRAIEAECALQVYSIHGRVSEARRWLESLLISWVNAFMKEHTKDATWFGVTKIDTGYKDGDMDLLALSKLVHALEDLYSSLSPDCLSPPGSSSFRTHSPVTPLKGIAADYHRLDSSPSCFHRLNCLIRKQSVEGLFPPLLSHCPYLNTFYDPVLFCNQQHPTGMVWVLSTLLVGYARLMGGGPSFASHDVDSRLRSEAEHAIDWVVPVRALGPDAIIGDKRASSRPSSSLPPITLDTVIKKHASVKHPRQKHERKESSVSKAKTNVEVTGQEVSQEDLDRLVDTASDIEVYLGLGEREGDGLCSDASNSPVDKALDSLRSQSPHNDSGADASGHKGPSKCSGRVSPCGPKTRVPAISKALLPVTQKEFVKFHWEENQRRREWVGVARVVTSLIVRFRILDLPPSVLQRAIDSSPVSDTAPTANVSGRANQLQHSPLGPLEKRRPKRALTESPVSSSSLRGPAPSPVAQPVTLRRWLEGHQKP</sequence>
<gene>
    <name evidence="3" type="ORF">TVY486_1111080</name>
</gene>
<protein>
    <submittedName>
        <fullName evidence="3">Uncharacterized protein</fullName>
    </submittedName>
</protein>
<evidence type="ECO:0000313" key="3">
    <source>
        <dbReference type="EMBL" id="CCC53624.1"/>
    </source>
</evidence>
<reference evidence="3" key="1">
    <citation type="journal article" date="2012" name="Proc. Natl. Acad. Sci. U.S.A.">
        <title>Antigenic diversity is generated by distinct evolutionary mechanisms in African trypanosome species.</title>
        <authorList>
            <person name="Jackson A.P."/>
            <person name="Berry A."/>
            <person name="Aslett M."/>
            <person name="Allison H.C."/>
            <person name="Burton P."/>
            <person name="Vavrova-Anderson J."/>
            <person name="Brown R."/>
            <person name="Browne H."/>
            <person name="Corton N."/>
            <person name="Hauser H."/>
            <person name="Gamble J."/>
            <person name="Gilderthorp R."/>
            <person name="Marcello L."/>
            <person name="McQuillan J."/>
            <person name="Otto T.D."/>
            <person name="Quail M.A."/>
            <person name="Sanders M.J."/>
            <person name="van Tonder A."/>
            <person name="Ginger M.L."/>
            <person name="Field M.C."/>
            <person name="Barry J.D."/>
            <person name="Hertz-Fowler C."/>
            <person name="Berriman M."/>
        </authorList>
    </citation>
    <scope>NUCLEOTIDE SEQUENCE</scope>
    <source>
        <strain evidence="3">Y486</strain>
    </source>
</reference>
<evidence type="ECO:0000256" key="2">
    <source>
        <dbReference type="SAM" id="MobiDB-lite"/>
    </source>
</evidence>
<proteinExistence type="predicted"/>
<dbReference type="EMBL" id="HE573027">
    <property type="protein sequence ID" value="CCC53624.1"/>
    <property type="molecule type" value="Genomic_DNA"/>
</dbReference>
<dbReference type="VEuPathDB" id="TriTrypDB:TvY486_1111080"/>
<evidence type="ECO:0000256" key="1">
    <source>
        <dbReference type="SAM" id="Coils"/>
    </source>
</evidence>
<feature type="coiled-coil region" evidence="1">
    <location>
        <begin position="390"/>
        <end position="417"/>
    </location>
</feature>
<keyword evidence="1" id="KW-0175">Coiled coil</keyword>
<feature type="compositionally biased region" description="Basic residues" evidence="2">
    <location>
        <begin position="725"/>
        <end position="735"/>
    </location>
</feature>
<accession>G0UCR4</accession>
<feature type="region of interest" description="Disordered" evidence="2">
    <location>
        <begin position="782"/>
        <end position="831"/>
    </location>
</feature>
<feature type="compositionally biased region" description="Polar residues" evidence="2">
    <location>
        <begin position="896"/>
        <end position="916"/>
    </location>
</feature>
<feature type="compositionally biased region" description="Polar residues" evidence="2">
    <location>
        <begin position="742"/>
        <end position="756"/>
    </location>
</feature>
<dbReference type="AlphaFoldDB" id="G0UCR4"/>
<organism evidence="3">
    <name type="scientific">Trypanosoma vivax (strain Y486)</name>
    <dbReference type="NCBI Taxonomy" id="1055687"/>
    <lineage>
        <taxon>Eukaryota</taxon>
        <taxon>Discoba</taxon>
        <taxon>Euglenozoa</taxon>
        <taxon>Kinetoplastea</taxon>
        <taxon>Metakinetoplastina</taxon>
        <taxon>Trypanosomatida</taxon>
        <taxon>Trypanosomatidae</taxon>
        <taxon>Trypanosoma</taxon>
        <taxon>Duttonella</taxon>
    </lineage>
</organism>
<name>G0UCR4_TRYVY</name>
<feature type="region of interest" description="Disordered" evidence="2">
    <location>
        <begin position="895"/>
        <end position="965"/>
    </location>
</feature>